<dbReference type="NCBIfam" id="NF002231">
    <property type="entry name" value="PRK01130.1"/>
    <property type="match status" value="1"/>
</dbReference>
<dbReference type="EC" id="5.1.3.9" evidence="5"/>
<comment type="similarity">
    <text evidence="4">Belongs to the NanE family.</text>
</comment>
<dbReference type="PANTHER" id="PTHR36204:SF1">
    <property type="entry name" value="N-ACETYLMANNOSAMINE-6-PHOSPHATE 2-EPIMERASE-RELATED"/>
    <property type="match status" value="1"/>
</dbReference>
<dbReference type="GO" id="GO:0019262">
    <property type="term" value="P:N-acetylneuraminate catabolic process"/>
    <property type="evidence" value="ECO:0007669"/>
    <property type="project" value="UniProtKB-UniPathway"/>
</dbReference>
<proteinExistence type="inferred from homology"/>
<keyword evidence="9" id="KW-1185">Reference proteome</keyword>
<dbReference type="STRING" id="512565.AMIS_24630"/>
<keyword evidence="6" id="KW-0413">Isomerase</keyword>
<protein>
    <recommendedName>
        <fullName evidence="5">N-acylglucosamine-6-phosphate 2-epimerase</fullName>
        <ecNumber evidence="5">5.1.3.9</ecNumber>
    </recommendedName>
</protein>
<evidence type="ECO:0000313" key="8">
    <source>
        <dbReference type="EMBL" id="BAL87683.1"/>
    </source>
</evidence>
<comment type="function">
    <text evidence="2">Converts N-acetylmannosamine-6-phosphate (ManNAc-6-P) to N-acetylglucosamine-6-phosphate (GlcNAc-6-P).</text>
</comment>
<evidence type="ECO:0000256" key="2">
    <source>
        <dbReference type="ARBA" id="ARBA00002147"/>
    </source>
</evidence>
<evidence type="ECO:0000256" key="6">
    <source>
        <dbReference type="ARBA" id="ARBA00023235"/>
    </source>
</evidence>
<dbReference type="Proteomes" id="UP000007882">
    <property type="component" value="Chromosome"/>
</dbReference>
<name>I0H3U6_ACTM4</name>
<dbReference type="InterPro" id="IPR011060">
    <property type="entry name" value="RibuloseP-bd_barrel"/>
</dbReference>
<organism evidence="8 9">
    <name type="scientific">Actinoplanes missouriensis (strain ATCC 14538 / DSM 43046 / CBS 188.64 / JCM 3121 / NBRC 102363 / NCIMB 12654 / NRRL B-3342 / UNCC 431)</name>
    <dbReference type="NCBI Taxonomy" id="512565"/>
    <lineage>
        <taxon>Bacteria</taxon>
        <taxon>Bacillati</taxon>
        <taxon>Actinomycetota</taxon>
        <taxon>Actinomycetes</taxon>
        <taxon>Micromonosporales</taxon>
        <taxon>Micromonosporaceae</taxon>
        <taxon>Actinoplanes</taxon>
    </lineage>
</organism>
<dbReference type="Pfam" id="PF04131">
    <property type="entry name" value="NanE"/>
    <property type="match status" value="1"/>
</dbReference>
<comment type="pathway">
    <text evidence="3">Amino-sugar metabolism; N-acetylneuraminate degradation; D-fructose 6-phosphate from N-acetylneuraminate: step 3/5.</text>
</comment>
<dbReference type="InterPro" id="IPR007260">
    <property type="entry name" value="NanE"/>
</dbReference>
<dbReference type="KEGG" id="ams:AMIS_24630"/>
<dbReference type="UniPathway" id="UPA00629">
    <property type="reaction ID" value="UER00682"/>
</dbReference>
<keyword evidence="7" id="KW-0119">Carbohydrate metabolism</keyword>
<evidence type="ECO:0000256" key="1">
    <source>
        <dbReference type="ARBA" id="ARBA00000056"/>
    </source>
</evidence>
<dbReference type="RefSeq" id="WP_014442578.1">
    <property type="nucleotide sequence ID" value="NC_017093.1"/>
</dbReference>
<dbReference type="Gene3D" id="3.20.20.70">
    <property type="entry name" value="Aldolase class I"/>
    <property type="match status" value="1"/>
</dbReference>
<dbReference type="eggNOG" id="COG3010">
    <property type="taxonomic scope" value="Bacteria"/>
</dbReference>
<dbReference type="AlphaFoldDB" id="I0H3U6"/>
<dbReference type="PANTHER" id="PTHR36204">
    <property type="entry name" value="N-ACETYLMANNOSAMINE-6-PHOSPHATE 2-EPIMERASE-RELATED"/>
    <property type="match status" value="1"/>
</dbReference>
<accession>I0H3U6</accession>
<evidence type="ECO:0000313" key="9">
    <source>
        <dbReference type="Proteomes" id="UP000007882"/>
    </source>
</evidence>
<dbReference type="OrthoDB" id="9781704at2"/>
<evidence type="ECO:0000256" key="3">
    <source>
        <dbReference type="ARBA" id="ARBA00005081"/>
    </source>
</evidence>
<dbReference type="EMBL" id="AP012319">
    <property type="protein sequence ID" value="BAL87683.1"/>
    <property type="molecule type" value="Genomic_DNA"/>
</dbReference>
<dbReference type="GO" id="GO:0006053">
    <property type="term" value="P:N-acetylmannosamine catabolic process"/>
    <property type="evidence" value="ECO:0007669"/>
    <property type="project" value="TreeGrafter"/>
</dbReference>
<comment type="catalytic activity">
    <reaction evidence="1">
        <text>an N-acyl-D-glucosamine 6-phosphate = an N-acyl-D-mannosamine 6-phosphate</text>
        <dbReference type="Rhea" id="RHEA:23932"/>
        <dbReference type="ChEBI" id="CHEBI:57599"/>
        <dbReference type="ChEBI" id="CHEBI:57666"/>
        <dbReference type="EC" id="5.1.3.9"/>
    </reaction>
</comment>
<evidence type="ECO:0000256" key="4">
    <source>
        <dbReference type="ARBA" id="ARBA00007439"/>
    </source>
</evidence>
<sequence length="227" mass="22678">MNLDQFAAVISGRLIVSCQAGPDHPLRDTPTIARMAESAVLGGACAIRCGGVGGLDDVRAVAEAVSVPVIGLTKRGRTGVFITPTVDDALAVLEAGATVVATDGTRRTRPDGAPLNRTIDAVHTAGGLVMADVSTEAEGIAAAEAGADLIATTLSGYTPDSPGRPGPDLALVAALAAALPSELIVAEGRYHEPAHVRAARDAGATAVVVGTAITDPAWITSTFAAAV</sequence>
<evidence type="ECO:0000256" key="5">
    <source>
        <dbReference type="ARBA" id="ARBA00013180"/>
    </source>
</evidence>
<dbReference type="GO" id="GO:0047465">
    <property type="term" value="F:N-acylglucosamine-6-phosphate 2-epimerase activity"/>
    <property type="evidence" value="ECO:0007669"/>
    <property type="project" value="UniProtKB-EC"/>
</dbReference>
<dbReference type="PATRIC" id="fig|512565.3.peg.2462"/>
<dbReference type="HOGENOM" id="CLU_086300_1_0_11"/>
<dbReference type="GO" id="GO:0005829">
    <property type="term" value="C:cytosol"/>
    <property type="evidence" value="ECO:0007669"/>
    <property type="project" value="TreeGrafter"/>
</dbReference>
<gene>
    <name evidence="8" type="ordered locus">AMIS_24630</name>
</gene>
<reference evidence="8 9" key="1">
    <citation type="submission" date="2012-02" db="EMBL/GenBank/DDBJ databases">
        <title>Complete genome sequence of Actinoplanes missouriensis 431 (= NBRC 102363).</title>
        <authorList>
            <person name="Ohnishi Y."/>
            <person name="Ishikawa J."/>
            <person name="Sekine M."/>
            <person name="Hosoyama A."/>
            <person name="Harada T."/>
            <person name="Narita H."/>
            <person name="Hata T."/>
            <person name="Konno Y."/>
            <person name="Tutikane K."/>
            <person name="Fujita N."/>
            <person name="Horinouchi S."/>
            <person name="Hayakawa M."/>
        </authorList>
    </citation>
    <scope>NUCLEOTIDE SEQUENCE [LARGE SCALE GENOMIC DNA]</scope>
    <source>
        <strain evidence="9">ATCC 14538 / DSM 43046 / CBS 188.64 / JCM 3121 / NBRC 102363 / NCIMB 12654 / NRRL B-3342 / UNCC 431</strain>
    </source>
</reference>
<evidence type="ECO:0000256" key="7">
    <source>
        <dbReference type="ARBA" id="ARBA00023277"/>
    </source>
</evidence>
<dbReference type="InterPro" id="IPR013785">
    <property type="entry name" value="Aldolase_TIM"/>
</dbReference>
<dbReference type="SUPFAM" id="SSF51366">
    <property type="entry name" value="Ribulose-phoshate binding barrel"/>
    <property type="match status" value="1"/>
</dbReference>